<reference evidence="1 2" key="1">
    <citation type="submission" date="2020-08" db="EMBL/GenBank/DDBJ databases">
        <title>A Genomic Blueprint of the Chicken Gut Microbiome.</title>
        <authorList>
            <person name="Gilroy R."/>
            <person name="Ravi A."/>
            <person name="Getino M."/>
            <person name="Pursley I."/>
            <person name="Horton D.L."/>
            <person name="Alikhan N.-F."/>
            <person name="Baker D."/>
            <person name="Gharbi K."/>
            <person name="Hall N."/>
            <person name="Watson M."/>
            <person name="Adriaenssens E.M."/>
            <person name="Foster-Nyarko E."/>
            <person name="Jarju S."/>
            <person name="Secka A."/>
            <person name="Antonio M."/>
            <person name="Oren A."/>
            <person name="Chaudhuri R."/>
            <person name="La Ragione R.M."/>
            <person name="Hildebrand F."/>
            <person name="Pallen M.J."/>
        </authorList>
    </citation>
    <scope>NUCLEOTIDE SEQUENCE [LARGE SCALE GENOMIC DNA]</scope>
    <source>
        <strain evidence="1 2">Sa2CUA2</strain>
    </source>
</reference>
<name>A0ABR8TRH4_9PSED</name>
<dbReference type="RefSeq" id="WP_251836857.1">
    <property type="nucleotide sequence ID" value="NZ_JACSQG010000007.1"/>
</dbReference>
<dbReference type="EMBL" id="JACSQG010000007">
    <property type="protein sequence ID" value="MBD7978075.1"/>
    <property type="molecule type" value="Genomic_DNA"/>
</dbReference>
<protein>
    <submittedName>
        <fullName evidence="1">Uncharacterized protein</fullName>
    </submittedName>
</protein>
<gene>
    <name evidence="1" type="ORF">H9642_12875</name>
</gene>
<evidence type="ECO:0000313" key="1">
    <source>
        <dbReference type="EMBL" id="MBD7978075.1"/>
    </source>
</evidence>
<organism evidence="1 2">
    <name type="scientific">Serpens gallinarum</name>
    <dbReference type="NCBI Taxonomy" id="2763075"/>
    <lineage>
        <taxon>Bacteria</taxon>
        <taxon>Pseudomonadati</taxon>
        <taxon>Pseudomonadota</taxon>
        <taxon>Gammaproteobacteria</taxon>
        <taxon>Pseudomonadales</taxon>
        <taxon>Pseudomonadaceae</taxon>
        <taxon>Pseudomonas</taxon>
    </lineage>
</organism>
<proteinExistence type="predicted"/>
<dbReference type="InterPro" id="IPR037257">
    <property type="entry name" value="T2SS_E_N_sf"/>
</dbReference>
<comment type="caution">
    <text evidence="1">The sequence shown here is derived from an EMBL/GenBank/DDBJ whole genome shotgun (WGS) entry which is preliminary data.</text>
</comment>
<sequence length="222" mass="23762">MANQQHSCLGQILLTKGLINQAQLDSAIRMQTEGGRRLGEILVQQGLLTNRQLSSSLSKQSRLRLAAGLIAVLLTPLQPILASPRLTSPTPTPAAQGLQPLSEEQMRAAAAQGLEDGLPLLLMQAESNKGTSTTKQLSSWLPPILDILEAQTSLHDIRYDTDQLGTSLNAAGSLNMRLPSSIGEVRFDNIRVAGAPSSRSFGSISLQNIDLSGSSLKIQLRH</sequence>
<keyword evidence="2" id="KW-1185">Reference proteome</keyword>
<accession>A0ABR8TRH4</accession>
<dbReference type="Proteomes" id="UP000611945">
    <property type="component" value="Unassembled WGS sequence"/>
</dbReference>
<evidence type="ECO:0000313" key="2">
    <source>
        <dbReference type="Proteomes" id="UP000611945"/>
    </source>
</evidence>
<dbReference type="SUPFAM" id="SSF160246">
    <property type="entry name" value="EspE N-terminal domain-like"/>
    <property type="match status" value="1"/>
</dbReference>